<feature type="transmembrane region" description="Helical" evidence="15">
    <location>
        <begin position="232"/>
        <end position="251"/>
    </location>
</feature>
<keyword evidence="12" id="KW-0325">Glycoprotein</keyword>
<dbReference type="InterPro" id="IPR050599">
    <property type="entry name" value="VDCC_alpha-1_subunit"/>
</dbReference>
<feature type="transmembrane region" description="Helical" evidence="15">
    <location>
        <begin position="312"/>
        <end position="331"/>
    </location>
</feature>
<dbReference type="GO" id="GO:0005509">
    <property type="term" value="F:calcium ion binding"/>
    <property type="evidence" value="ECO:0007669"/>
    <property type="project" value="InterPro"/>
</dbReference>
<evidence type="ECO:0000256" key="5">
    <source>
        <dbReference type="ARBA" id="ARBA00022673"/>
    </source>
</evidence>
<evidence type="ECO:0000256" key="4">
    <source>
        <dbReference type="ARBA" id="ARBA00022568"/>
    </source>
</evidence>
<dbReference type="PANTHER" id="PTHR45628:SF7">
    <property type="entry name" value="VOLTAGE-DEPENDENT CALCIUM CHANNEL TYPE A SUBUNIT ALPHA-1"/>
    <property type="match status" value="1"/>
</dbReference>
<keyword evidence="14" id="KW-0175">Coiled coil</keyword>
<protein>
    <submittedName>
        <fullName evidence="17">Voltage-dependent T-type calcium channel subunit alpha-1I</fullName>
    </submittedName>
</protein>
<keyword evidence="7" id="KW-0106">Calcium</keyword>
<keyword evidence="3" id="KW-0597">Phosphoprotein</keyword>
<evidence type="ECO:0000313" key="17">
    <source>
        <dbReference type="EMBL" id="OLQ03310.1"/>
    </source>
</evidence>
<evidence type="ECO:0000256" key="14">
    <source>
        <dbReference type="SAM" id="Coils"/>
    </source>
</evidence>
<evidence type="ECO:0000256" key="6">
    <source>
        <dbReference type="ARBA" id="ARBA00022692"/>
    </source>
</evidence>
<evidence type="ECO:0000256" key="15">
    <source>
        <dbReference type="SAM" id="Phobius"/>
    </source>
</evidence>
<dbReference type="OrthoDB" id="417400at2759"/>
<evidence type="ECO:0000256" key="9">
    <source>
        <dbReference type="ARBA" id="ARBA00022989"/>
    </source>
</evidence>
<evidence type="ECO:0000256" key="13">
    <source>
        <dbReference type="ARBA" id="ARBA00023303"/>
    </source>
</evidence>
<comment type="caution">
    <text evidence="17">The sequence shown here is derived from an EMBL/GenBank/DDBJ whole genome shotgun (WGS) entry which is preliminary data.</text>
</comment>
<dbReference type="InterPro" id="IPR005821">
    <property type="entry name" value="Ion_trans_dom"/>
</dbReference>
<sequence>MGDKVKLRWNGDSIQGMLEAIANEKSEAAKLAKDQYVALESSLNSIFDRVHRVVANSSTEVVLEYKEKSRHSSNKIPLQLQKGPRQLSKVPQTERPILADDVDPVPVNPFITTDGDDYLGGWSQSSAAPVTTLIEGTRDANAGLWSQNSGVQSSALQSSPGFSDTSYISEASGAFPHTLVDDNSRHYTSEKMPTSPSHGPASPVMIATPLDNILSKQELEKKPSRVWSGVKLYIDYVAGFLVLLNTVTMLIELQVEGAYVGHDLGVAEVSVLAPSLPAMRVLHIIFMFMFVLEWFLRIGVEKWAFVRDYANWFDTLMVLLSVFDIYLTLASVRSDGARQSVIILRLMRALKSLRAIRIVRSLRLFQGLRVLVKACTCFLPSLCWSMVLLGIFMCLGALMMGNLLQSYIQDDMQPLEDREWMWDRYGTAYRAWYTLFEITFAGNWPSNVRPVLQNVSHAFVIFFALYITVVVFAIIRVIGAIFLKETLDAAQNDAEQLVKDRMRMKAEYVQKLESVFMAIDDSGNGMITEERLRDILSRPEVAAYFQTLDLDVHESAALFHLLDNGDGEVTLDEFIDGIMRCKGTARAIDQVAMHADLKQVEKKLNKLIRMMRDAELYKSKSQASMKRNALTQANHLKVFRSDVSMHLAPGAFRQ</sequence>
<comment type="subcellular location">
    <subcellularLocation>
        <location evidence="1">Membrane</location>
        <topology evidence="1">Multi-pass membrane protein</topology>
    </subcellularLocation>
</comment>
<keyword evidence="8" id="KW-0851">Voltage-gated channel</keyword>
<dbReference type="Gene3D" id="1.20.120.350">
    <property type="entry name" value="Voltage-gated potassium channels. Chain C"/>
    <property type="match status" value="1"/>
</dbReference>
<dbReference type="Pfam" id="PF00520">
    <property type="entry name" value="Ion_trans"/>
    <property type="match status" value="1"/>
</dbReference>
<dbReference type="GO" id="GO:0008331">
    <property type="term" value="F:high voltage-gated calcium channel activity"/>
    <property type="evidence" value="ECO:0007669"/>
    <property type="project" value="TreeGrafter"/>
</dbReference>
<evidence type="ECO:0000256" key="2">
    <source>
        <dbReference type="ARBA" id="ARBA00022448"/>
    </source>
</evidence>
<evidence type="ECO:0000256" key="12">
    <source>
        <dbReference type="ARBA" id="ARBA00023180"/>
    </source>
</evidence>
<gene>
    <name evidence="17" type="primary">Cacna1i</name>
    <name evidence="17" type="ORF">AK812_SmicGene13736</name>
</gene>
<evidence type="ECO:0000313" key="18">
    <source>
        <dbReference type="Proteomes" id="UP000186817"/>
    </source>
</evidence>
<feature type="transmembrane region" description="Helical" evidence="15">
    <location>
        <begin position="281"/>
        <end position="300"/>
    </location>
</feature>
<dbReference type="PANTHER" id="PTHR45628">
    <property type="entry name" value="VOLTAGE-DEPENDENT CALCIUM CHANNEL TYPE A SUBUNIT ALPHA-1"/>
    <property type="match status" value="1"/>
</dbReference>
<dbReference type="Proteomes" id="UP000186817">
    <property type="component" value="Unassembled WGS sequence"/>
</dbReference>
<proteinExistence type="predicted"/>
<evidence type="ECO:0000256" key="3">
    <source>
        <dbReference type="ARBA" id="ARBA00022553"/>
    </source>
</evidence>
<accession>A0A1Q9E7B7</accession>
<dbReference type="EMBL" id="LSRX01000239">
    <property type="protein sequence ID" value="OLQ03310.1"/>
    <property type="molecule type" value="Genomic_DNA"/>
</dbReference>
<evidence type="ECO:0000256" key="7">
    <source>
        <dbReference type="ARBA" id="ARBA00022837"/>
    </source>
</evidence>
<dbReference type="InterPro" id="IPR011992">
    <property type="entry name" value="EF-hand-dom_pair"/>
</dbReference>
<dbReference type="CDD" id="cd00051">
    <property type="entry name" value="EFh"/>
    <property type="match status" value="1"/>
</dbReference>
<dbReference type="GO" id="GO:0098703">
    <property type="term" value="P:calcium ion import across plasma membrane"/>
    <property type="evidence" value="ECO:0007669"/>
    <property type="project" value="TreeGrafter"/>
</dbReference>
<evidence type="ECO:0000256" key="1">
    <source>
        <dbReference type="ARBA" id="ARBA00004141"/>
    </source>
</evidence>
<organism evidence="17 18">
    <name type="scientific">Symbiodinium microadriaticum</name>
    <name type="common">Dinoflagellate</name>
    <name type="synonym">Zooxanthella microadriatica</name>
    <dbReference type="NCBI Taxonomy" id="2951"/>
    <lineage>
        <taxon>Eukaryota</taxon>
        <taxon>Sar</taxon>
        <taxon>Alveolata</taxon>
        <taxon>Dinophyceae</taxon>
        <taxon>Suessiales</taxon>
        <taxon>Symbiodiniaceae</taxon>
        <taxon>Symbiodinium</taxon>
    </lineage>
</organism>
<keyword evidence="9 15" id="KW-1133">Transmembrane helix</keyword>
<dbReference type="InterPro" id="IPR027359">
    <property type="entry name" value="Volt_channel_dom_sf"/>
</dbReference>
<dbReference type="Gene3D" id="1.10.238.10">
    <property type="entry name" value="EF-hand"/>
    <property type="match status" value="1"/>
</dbReference>
<dbReference type="SUPFAM" id="SSF81324">
    <property type="entry name" value="Voltage-gated potassium channels"/>
    <property type="match status" value="1"/>
</dbReference>
<evidence type="ECO:0000256" key="11">
    <source>
        <dbReference type="ARBA" id="ARBA00023136"/>
    </source>
</evidence>
<evidence type="ECO:0000256" key="8">
    <source>
        <dbReference type="ARBA" id="ARBA00022882"/>
    </source>
</evidence>
<keyword evidence="13" id="KW-0407">Ion channel</keyword>
<reference evidence="17 18" key="1">
    <citation type="submission" date="2016-02" db="EMBL/GenBank/DDBJ databases">
        <title>Genome analysis of coral dinoflagellate symbionts highlights evolutionary adaptations to a symbiotic lifestyle.</title>
        <authorList>
            <person name="Aranda M."/>
            <person name="Li Y."/>
            <person name="Liew Y.J."/>
            <person name="Baumgarten S."/>
            <person name="Simakov O."/>
            <person name="Wilson M."/>
            <person name="Piel J."/>
            <person name="Ashoor H."/>
            <person name="Bougouffa S."/>
            <person name="Bajic V.B."/>
            <person name="Ryu T."/>
            <person name="Ravasi T."/>
            <person name="Bayer T."/>
            <person name="Micklem G."/>
            <person name="Kim H."/>
            <person name="Bhak J."/>
            <person name="Lajeunesse T.C."/>
            <person name="Voolstra C.R."/>
        </authorList>
    </citation>
    <scope>NUCLEOTIDE SEQUENCE [LARGE SCALE GENOMIC DNA]</scope>
    <source>
        <strain evidence="17 18">CCMP2467</strain>
    </source>
</reference>
<feature type="coiled-coil region" evidence="14">
    <location>
        <begin position="480"/>
        <end position="507"/>
    </location>
</feature>
<keyword evidence="4" id="KW-0109">Calcium transport</keyword>
<keyword evidence="6 15" id="KW-0812">Transmembrane</keyword>
<evidence type="ECO:0000256" key="10">
    <source>
        <dbReference type="ARBA" id="ARBA00023065"/>
    </source>
</evidence>
<keyword evidence="18" id="KW-1185">Reference proteome</keyword>
<dbReference type="Gene3D" id="1.10.287.70">
    <property type="match status" value="1"/>
</dbReference>
<dbReference type="InterPro" id="IPR002048">
    <property type="entry name" value="EF_hand_dom"/>
</dbReference>
<feature type="transmembrane region" description="Helical" evidence="15">
    <location>
        <begin position="377"/>
        <end position="400"/>
    </location>
</feature>
<dbReference type="AlphaFoldDB" id="A0A1Q9E7B7"/>
<feature type="domain" description="Ion transport" evidence="16">
    <location>
        <begin position="233"/>
        <end position="481"/>
    </location>
</feature>
<name>A0A1Q9E7B7_SYMMI</name>
<keyword evidence="5" id="KW-0107">Calcium channel</keyword>
<keyword evidence="2" id="KW-0813">Transport</keyword>
<dbReference type="SUPFAM" id="SSF47473">
    <property type="entry name" value="EF-hand"/>
    <property type="match status" value="1"/>
</dbReference>
<evidence type="ECO:0000259" key="16">
    <source>
        <dbReference type="Pfam" id="PF00520"/>
    </source>
</evidence>
<keyword evidence="10" id="KW-0406">Ion transport</keyword>
<keyword evidence="11 15" id="KW-0472">Membrane</keyword>
<feature type="transmembrane region" description="Helical" evidence="15">
    <location>
        <begin position="458"/>
        <end position="483"/>
    </location>
</feature>
<dbReference type="GO" id="GO:0005891">
    <property type="term" value="C:voltage-gated calcium channel complex"/>
    <property type="evidence" value="ECO:0007669"/>
    <property type="project" value="TreeGrafter"/>
</dbReference>